<dbReference type="Pfam" id="PF05707">
    <property type="entry name" value="Zot"/>
    <property type="match status" value="2"/>
</dbReference>
<protein>
    <recommendedName>
        <fullName evidence="3">Zona occludens toxin N-terminal domain-containing protein</fullName>
    </recommendedName>
</protein>
<dbReference type="EMBL" id="AP022836">
    <property type="protein sequence ID" value="BCB01014.1"/>
    <property type="molecule type" value="Genomic_DNA"/>
</dbReference>
<keyword evidence="2" id="KW-0812">Transmembrane</keyword>
<evidence type="ECO:0000256" key="2">
    <source>
        <dbReference type="SAM" id="Phobius"/>
    </source>
</evidence>
<keyword evidence="2" id="KW-0472">Membrane</keyword>
<dbReference type="SUPFAM" id="SSF52540">
    <property type="entry name" value="P-loop containing nucleoside triphosphate hydrolases"/>
    <property type="match status" value="1"/>
</dbReference>
<feature type="region of interest" description="Disordered" evidence="1">
    <location>
        <begin position="212"/>
        <end position="244"/>
    </location>
</feature>
<feature type="region of interest" description="Disordered" evidence="1">
    <location>
        <begin position="334"/>
        <end position="371"/>
    </location>
</feature>
<evidence type="ECO:0000256" key="1">
    <source>
        <dbReference type="SAM" id="MobiDB-lite"/>
    </source>
</evidence>
<organism evidence="4">
    <name type="scientific">Acinetobacter baumannii</name>
    <dbReference type="NCBI Taxonomy" id="470"/>
    <lineage>
        <taxon>Bacteria</taxon>
        <taxon>Pseudomonadati</taxon>
        <taxon>Pseudomonadota</taxon>
        <taxon>Gammaproteobacteria</taxon>
        <taxon>Moraxellales</taxon>
        <taxon>Moraxellaceae</taxon>
        <taxon>Acinetobacter</taxon>
        <taxon>Acinetobacter calcoaceticus/baumannii complex</taxon>
    </lineage>
</organism>
<dbReference type="AlphaFoldDB" id="A0A6F8TJW6"/>
<feature type="transmembrane region" description="Helical" evidence="2">
    <location>
        <begin position="183"/>
        <end position="202"/>
    </location>
</feature>
<evidence type="ECO:0000313" key="4">
    <source>
        <dbReference type="EMBL" id="BCB01014.1"/>
    </source>
</evidence>
<evidence type="ECO:0000259" key="3">
    <source>
        <dbReference type="Pfam" id="PF05707"/>
    </source>
</evidence>
<dbReference type="InterPro" id="IPR008900">
    <property type="entry name" value="Zot_N"/>
</dbReference>
<keyword evidence="2" id="KW-1133">Transmembrane helix</keyword>
<reference evidence="4" key="1">
    <citation type="submission" date="2020-03" db="EMBL/GenBank/DDBJ databases">
        <title>Complete genome sequence of Acinetobacter baumannii ATCC19606T, which is a model strain for tolerization of antimicrobial agents.</title>
        <authorList>
            <person name="Tsubouchi T."/>
            <person name="Suzuki M."/>
            <person name="Niki M."/>
            <person name="Oinuma K."/>
            <person name="Niki M."/>
            <person name="Shibayama K."/>
            <person name="Kakeya H."/>
            <person name="Kaneko Y."/>
        </authorList>
    </citation>
    <scope>NUCLEOTIDE SEQUENCE</scope>
    <source>
        <strain evidence="4">ATCC19606</strain>
    </source>
</reference>
<dbReference type="Gene3D" id="3.40.50.300">
    <property type="entry name" value="P-loop containing nucleotide triphosphate hydrolases"/>
    <property type="match status" value="1"/>
</dbReference>
<feature type="domain" description="Zona occludens toxin N-terminal" evidence="3">
    <location>
        <begin position="1"/>
        <end position="48"/>
    </location>
</feature>
<gene>
    <name evidence="4" type="ORF">ATCC19606_33490</name>
</gene>
<name>A0A6F8TJW6_ACIBA</name>
<dbReference type="GeneID" id="92892457"/>
<feature type="domain" description="Zona occludens toxin N-terminal" evidence="3">
    <location>
        <begin position="52"/>
        <end position="173"/>
    </location>
</feature>
<dbReference type="InterPro" id="IPR027417">
    <property type="entry name" value="P-loop_NTPase"/>
</dbReference>
<accession>A0A6F8TJW6</accession>
<proteinExistence type="predicted"/>
<feature type="compositionally biased region" description="Basic and acidic residues" evidence="1">
    <location>
        <begin position="235"/>
        <end position="244"/>
    </location>
</feature>
<dbReference type="RefSeq" id="WP_000585018.1">
    <property type="nucleotide sequence ID" value="NZ_AP025740.1"/>
</dbReference>
<sequence>MIILVTGTPGSGKSLFVVSKILELQKQFPERQIFADIEGLQIDGVEKSPEDWRTTPDNSIVIYDEAQQHERFRSGTSANKDEVVQKLQVHRHTGHDIWFITQSPRFLNAFVLDLVGEHYHLHRPYGAKLASVYYWRSVRKQPQSLSSRELAENEFLFKYPKNLFSYYKSATAHHVKLKLPKKLGWVLLGIACLVGYGINAFLKPSTQKMINPSAFTQSKDDKKPKQIDGSGLTPDQRKDLENPDKRNAELQAKNDVRMETIAIKYNPNKPFDVDQSQIEYTVTSKPVFSGCIKKNGRYVAYTQQGTILHDVAQSDCKKLIEQNDRPFNYFAQSKTPEPVASVHQEQLAQPALTERVSTSEQTQEKPSTFSL</sequence>
<feature type="compositionally biased region" description="Polar residues" evidence="1">
    <location>
        <begin position="355"/>
        <end position="371"/>
    </location>
</feature>